<evidence type="ECO:0000313" key="2">
    <source>
        <dbReference type="Proteomes" id="UP001163603"/>
    </source>
</evidence>
<dbReference type="EMBL" id="CM047738">
    <property type="protein sequence ID" value="KAJ0046741.1"/>
    <property type="molecule type" value="Genomic_DNA"/>
</dbReference>
<proteinExistence type="predicted"/>
<organism evidence="1 2">
    <name type="scientific">Pistacia integerrima</name>
    <dbReference type="NCBI Taxonomy" id="434235"/>
    <lineage>
        <taxon>Eukaryota</taxon>
        <taxon>Viridiplantae</taxon>
        <taxon>Streptophyta</taxon>
        <taxon>Embryophyta</taxon>
        <taxon>Tracheophyta</taxon>
        <taxon>Spermatophyta</taxon>
        <taxon>Magnoliopsida</taxon>
        <taxon>eudicotyledons</taxon>
        <taxon>Gunneridae</taxon>
        <taxon>Pentapetalae</taxon>
        <taxon>rosids</taxon>
        <taxon>malvids</taxon>
        <taxon>Sapindales</taxon>
        <taxon>Anacardiaceae</taxon>
        <taxon>Pistacia</taxon>
    </lineage>
</organism>
<protein>
    <submittedName>
        <fullName evidence="1">Uncharacterized protein</fullName>
    </submittedName>
</protein>
<keyword evidence="2" id="KW-1185">Reference proteome</keyword>
<reference evidence="2" key="1">
    <citation type="journal article" date="2023" name="G3 (Bethesda)">
        <title>Genome assembly and association tests identify interacting loci associated with vigor, precocity, and sex in interspecific pistachio rootstocks.</title>
        <authorList>
            <person name="Palmer W."/>
            <person name="Jacygrad E."/>
            <person name="Sagayaradj S."/>
            <person name="Cavanaugh K."/>
            <person name="Han R."/>
            <person name="Bertier L."/>
            <person name="Beede B."/>
            <person name="Kafkas S."/>
            <person name="Golino D."/>
            <person name="Preece J."/>
            <person name="Michelmore R."/>
        </authorList>
    </citation>
    <scope>NUCLEOTIDE SEQUENCE [LARGE SCALE GENOMIC DNA]</scope>
</reference>
<name>A0ACC0Z630_9ROSI</name>
<evidence type="ECO:0000313" key="1">
    <source>
        <dbReference type="EMBL" id="KAJ0046741.1"/>
    </source>
</evidence>
<gene>
    <name evidence="1" type="ORF">Pint_03784</name>
</gene>
<sequence>MALLSKNKLKFVDGSVRAPLTTDSIFSAWERCNTMVISWLNHSLSPSITSSVLWIDKAYEVWEDLRERFSQGDICRISDLQEEIYTFKQEDRNVTDYFTELKILWDELLNLRPIPCCSCTNPCSCGALTKVKTYQNNDYVIRFLKGLGDQFTTVRSQIMLMEPLPSINKVFSLVVQQERQMVSGASKVFVSKSTQEEVQNSSKQRIKKSNQSQHNGDNRFCTFCGKPRHTIETCYKKHGYPHGYKPRNQNSTAHNIISGEDTEGADESHQNTAMQKGILEPGISFTQEQYHDYLP</sequence>
<dbReference type="Proteomes" id="UP001163603">
    <property type="component" value="Chromosome 3"/>
</dbReference>
<comment type="caution">
    <text evidence="1">The sequence shown here is derived from an EMBL/GenBank/DDBJ whole genome shotgun (WGS) entry which is preliminary data.</text>
</comment>
<accession>A0ACC0Z630</accession>